<dbReference type="Pfam" id="PF04055">
    <property type="entry name" value="Radical_SAM"/>
    <property type="match status" value="1"/>
</dbReference>
<feature type="binding site" evidence="9">
    <location>
        <position position="291"/>
    </location>
    <ligand>
        <name>[4Fe-4S] cluster</name>
        <dbReference type="ChEBI" id="CHEBI:49883"/>
        <label>1</label>
    </ligand>
</feature>
<dbReference type="SFLD" id="SFLDS00029">
    <property type="entry name" value="Radical_SAM"/>
    <property type="match status" value="1"/>
</dbReference>
<dbReference type="SFLD" id="SFLDG01058">
    <property type="entry name" value="lipoyl_synthase_like"/>
    <property type="match status" value="1"/>
</dbReference>
<dbReference type="Gene3D" id="3.20.20.70">
    <property type="entry name" value="Aldolase class I"/>
    <property type="match status" value="1"/>
</dbReference>
<comment type="catalytic activity">
    <reaction evidence="8 9">
        <text>[[Fe-S] cluster scaffold protein carrying a second [4Fe-4S](2+) cluster] + N(6)-octanoyl-L-lysyl-[protein] + 2 oxidized [2Fe-2S]-[ferredoxin] + 2 S-adenosyl-L-methionine + 4 H(+) = [[Fe-S] cluster scaffold protein] + N(6)-[(R)-dihydrolipoyl]-L-lysyl-[protein] + 4 Fe(3+) + 2 hydrogen sulfide + 2 5'-deoxyadenosine + 2 L-methionine + 2 reduced [2Fe-2S]-[ferredoxin]</text>
        <dbReference type="Rhea" id="RHEA:16585"/>
        <dbReference type="Rhea" id="RHEA-COMP:9928"/>
        <dbReference type="Rhea" id="RHEA-COMP:10000"/>
        <dbReference type="Rhea" id="RHEA-COMP:10001"/>
        <dbReference type="Rhea" id="RHEA-COMP:10475"/>
        <dbReference type="Rhea" id="RHEA-COMP:14568"/>
        <dbReference type="Rhea" id="RHEA-COMP:14569"/>
        <dbReference type="ChEBI" id="CHEBI:15378"/>
        <dbReference type="ChEBI" id="CHEBI:17319"/>
        <dbReference type="ChEBI" id="CHEBI:29034"/>
        <dbReference type="ChEBI" id="CHEBI:29919"/>
        <dbReference type="ChEBI" id="CHEBI:33722"/>
        <dbReference type="ChEBI" id="CHEBI:33737"/>
        <dbReference type="ChEBI" id="CHEBI:33738"/>
        <dbReference type="ChEBI" id="CHEBI:57844"/>
        <dbReference type="ChEBI" id="CHEBI:59789"/>
        <dbReference type="ChEBI" id="CHEBI:78809"/>
        <dbReference type="ChEBI" id="CHEBI:83100"/>
        <dbReference type="EC" id="2.8.1.8"/>
    </reaction>
</comment>
<dbReference type="EC" id="2.8.1.8" evidence="9"/>
<evidence type="ECO:0000256" key="8">
    <source>
        <dbReference type="ARBA" id="ARBA00047326"/>
    </source>
</evidence>
<feature type="binding site" evidence="9">
    <location>
        <position position="78"/>
    </location>
    <ligand>
        <name>[4Fe-4S] cluster</name>
        <dbReference type="ChEBI" id="CHEBI:49883"/>
        <label>2</label>
        <note>4Fe-4S-S-AdoMet</note>
    </ligand>
</feature>
<evidence type="ECO:0000256" key="9">
    <source>
        <dbReference type="HAMAP-Rule" id="MF_00206"/>
    </source>
</evidence>
<dbReference type="EMBL" id="JACNJN010000067">
    <property type="protein sequence ID" value="MBC8334452.1"/>
    <property type="molecule type" value="Genomic_DNA"/>
</dbReference>
<dbReference type="PIRSF" id="PIRSF005963">
    <property type="entry name" value="Lipoyl_synth"/>
    <property type="match status" value="1"/>
</dbReference>
<dbReference type="UniPathway" id="UPA00538">
    <property type="reaction ID" value="UER00593"/>
</dbReference>
<feature type="binding site" evidence="9">
    <location>
        <position position="52"/>
    </location>
    <ligand>
        <name>[4Fe-4S] cluster</name>
        <dbReference type="ChEBI" id="CHEBI:49883"/>
        <label>1</label>
    </ligand>
</feature>
<feature type="binding site" evidence="9">
    <location>
        <position position="85"/>
    </location>
    <ligand>
        <name>[4Fe-4S] cluster</name>
        <dbReference type="ChEBI" id="CHEBI:49883"/>
        <label>2</label>
        <note>4Fe-4S-S-AdoMet</note>
    </ligand>
</feature>
<evidence type="ECO:0000256" key="3">
    <source>
        <dbReference type="ARBA" id="ARBA00022679"/>
    </source>
</evidence>
<evidence type="ECO:0000313" key="12">
    <source>
        <dbReference type="EMBL" id="MBC8334452.1"/>
    </source>
</evidence>
<keyword evidence="6 9" id="KW-0408">Iron</keyword>
<keyword evidence="5 9" id="KW-0479">Metal-binding</keyword>
<dbReference type="SFLD" id="SFLDF00271">
    <property type="entry name" value="lipoyl_synthase"/>
    <property type="match status" value="1"/>
</dbReference>
<reference evidence="12 13" key="1">
    <citation type="submission" date="2020-08" db="EMBL/GenBank/DDBJ databases">
        <title>Bridging the membrane lipid divide: bacteria of the FCB group superphylum have the potential to synthesize archaeal ether lipids.</title>
        <authorList>
            <person name="Villanueva L."/>
            <person name="Von Meijenfeldt F.A.B."/>
            <person name="Westbye A.B."/>
            <person name="Yadav S."/>
            <person name="Hopmans E.C."/>
            <person name="Dutilh B.E."/>
            <person name="Sinninghe Damste J.S."/>
        </authorList>
    </citation>
    <scope>NUCLEOTIDE SEQUENCE [LARGE SCALE GENOMIC DNA]</scope>
    <source>
        <strain evidence="12">NIOZ-UU36</strain>
    </source>
</reference>
<feature type="domain" description="Radical SAM core" evidence="11">
    <location>
        <begin position="64"/>
        <end position="280"/>
    </location>
</feature>
<keyword evidence="7 9" id="KW-0411">Iron-sulfur</keyword>
<dbReference type="NCBIfam" id="TIGR00510">
    <property type="entry name" value="lipA"/>
    <property type="match status" value="1"/>
</dbReference>
<proteinExistence type="inferred from homology"/>
<evidence type="ECO:0000256" key="7">
    <source>
        <dbReference type="ARBA" id="ARBA00023014"/>
    </source>
</evidence>
<keyword evidence="3 9" id="KW-0808">Transferase</keyword>
<keyword evidence="2 9" id="KW-0963">Cytoplasm</keyword>
<dbReference type="FunFam" id="3.20.20.70:FF:000040">
    <property type="entry name" value="Lipoyl synthase"/>
    <property type="match status" value="1"/>
</dbReference>
<dbReference type="InterPro" id="IPR007197">
    <property type="entry name" value="rSAM"/>
</dbReference>
<dbReference type="GO" id="GO:0046872">
    <property type="term" value="F:metal ion binding"/>
    <property type="evidence" value="ECO:0007669"/>
    <property type="project" value="UniProtKB-KW"/>
</dbReference>
<feature type="binding site" evidence="9">
    <location>
        <position position="82"/>
    </location>
    <ligand>
        <name>[4Fe-4S] cluster</name>
        <dbReference type="ChEBI" id="CHEBI:49883"/>
        <label>2</label>
        <note>4Fe-4S-S-AdoMet</note>
    </ligand>
</feature>
<evidence type="ECO:0000256" key="10">
    <source>
        <dbReference type="SAM" id="MobiDB-lite"/>
    </source>
</evidence>
<name>A0A8J6TIN7_9CHLR</name>
<keyword evidence="1 9" id="KW-0004">4Fe-4S</keyword>
<sequence length="311" mass="35272">MPATPTRDRVNPEEITTKPMRRPDWIRVRAPSGETHKKLKMLMRTKELHTVCEEARCPNMGECWGSGTATFLMLGDVCTRSCGFCDIKHGLPTLLNWDEAERVAQAVKSMELKHAVITSVNRDERRDGGAPIFAMVIRRIHEIMDDCSVEVLIPDFKGSVEALKIVMDAHPDILNHNVETVPRLFKLAQAQSNYANTEATLVNAKKLLPEGLTKSGIMVGLGEEIEEVKEVIRDLRSWDVDILTIGQYLQPSKKHLPIARFYTLEEFEELEEFGKELGFKWVESGPLVRSSYHAAEQVRALSKDYGEREKK</sequence>
<dbReference type="GO" id="GO:0009249">
    <property type="term" value="P:protein lipoylation"/>
    <property type="evidence" value="ECO:0007669"/>
    <property type="project" value="UniProtKB-UniRule"/>
</dbReference>
<dbReference type="InterPro" id="IPR058240">
    <property type="entry name" value="rSAM_sf"/>
</dbReference>
<organism evidence="12 13">
    <name type="scientific">Candidatus Desulfolinea nitratireducens</name>
    <dbReference type="NCBI Taxonomy" id="2841698"/>
    <lineage>
        <taxon>Bacteria</taxon>
        <taxon>Bacillati</taxon>
        <taxon>Chloroflexota</taxon>
        <taxon>Anaerolineae</taxon>
        <taxon>Anaerolineales</taxon>
        <taxon>Anaerolineales incertae sedis</taxon>
        <taxon>Candidatus Desulfolinea</taxon>
    </lineage>
</organism>
<dbReference type="GO" id="GO:0051539">
    <property type="term" value="F:4 iron, 4 sulfur cluster binding"/>
    <property type="evidence" value="ECO:0007669"/>
    <property type="project" value="UniProtKB-UniRule"/>
</dbReference>
<evidence type="ECO:0000313" key="13">
    <source>
        <dbReference type="Proteomes" id="UP000614469"/>
    </source>
</evidence>
<dbReference type="PROSITE" id="PS51918">
    <property type="entry name" value="RADICAL_SAM"/>
    <property type="match status" value="1"/>
</dbReference>
<keyword evidence="4 9" id="KW-0949">S-adenosyl-L-methionine</keyword>
<dbReference type="HAMAP" id="MF_00206">
    <property type="entry name" value="Lipoyl_synth"/>
    <property type="match status" value="1"/>
</dbReference>
<feature type="region of interest" description="Disordered" evidence="10">
    <location>
        <begin position="1"/>
        <end position="20"/>
    </location>
</feature>
<evidence type="ECO:0000256" key="6">
    <source>
        <dbReference type="ARBA" id="ARBA00023004"/>
    </source>
</evidence>
<dbReference type="GO" id="GO:0005737">
    <property type="term" value="C:cytoplasm"/>
    <property type="evidence" value="ECO:0007669"/>
    <property type="project" value="UniProtKB-SubCell"/>
</dbReference>
<feature type="binding site" evidence="9">
    <location>
        <position position="63"/>
    </location>
    <ligand>
        <name>[4Fe-4S] cluster</name>
        <dbReference type="ChEBI" id="CHEBI:49883"/>
        <label>1</label>
    </ligand>
</feature>
<comment type="caution">
    <text evidence="12">The sequence shown here is derived from an EMBL/GenBank/DDBJ whole genome shotgun (WGS) entry which is preliminary data.</text>
</comment>
<dbReference type="NCBIfam" id="NF004019">
    <property type="entry name" value="PRK05481.1"/>
    <property type="match status" value="1"/>
</dbReference>
<comment type="similarity">
    <text evidence="9">Belongs to the radical SAM superfamily. Lipoyl synthase family.</text>
</comment>
<dbReference type="PANTHER" id="PTHR10949:SF0">
    <property type="entry name" value="LIPOYL SYNTHASE, MITOCHONDRIAL"/>
    <property type="match status" value="1"/>
</dbReference>
<dbReference type="InterPro" id="IPR003698">
    <property type="entry name" value="Lipoyl_synth"/>
</dbReference>
<protein>
    <recommendedName>
        <fullName evidence="9">Lipoyl synthase</fullName>
        <ecNumber evidence="9">2.8.1.8</ecNumber>
    </recommendedName>
    <alternativeName>
        <fullName evidence="9">Lip-syn</fullName>
        <shortName evidence="9">LS</shortName>
    </alternativeName>
    <alternativeName>
        <fullName evidence="9">Lipoate synthase</fullName>
    </alternativeName>
    <alternativeName>
        <fullName evidence="9">Lipoic acid synthase</fullName>
    </alternativeName>
    <alternativeName>
        <fullName evidence="9">Sulfur insertion protein LipA</fullName>
    </alternativeName>
</protein>
<dbReference type="SMART" id="SM00729">
    <property type="entry name" value="Elp3"/>
    <property type="match status" value="1"/>
</dbReference>
<dbReference type="Pfam" id="PF16881">
    <property type="entry name" value="LIAS_N"/>
    <property type="match status" value="1"/>
</dbReference>
<dbReference type="NCBIfam" id="NF009544">
    <property type="entry name" value="PRK12928.1"/>
    <property type="match status" value="1"/>
</dbReference>
<dbReference type="InterPro" id="IPR013785">
    <property type="entry name" value="Aldolase_TIM"/>
</dbReference>
<comment type="pathway">
    <text evidence="9">Protein modification; protein lipoylation via endogenous pathway; protein N(6)-(lipoyl)lysine from octanoyl-[acyl-carrier-protein]: step 2/2.</text>
</comment>
<evidence type="ECO:0000259" key="11">
    <source>
        <dbReference type="PROSITE" id="PS51918"/>
    </source>
</evidence>
<dbReference type="Proteomes" id="UP000614469">
    <property type="component" value="Unassembled WGS sequence"/>
</dbReference>
<accession>A0A8J6TIN7</accession>
<evidence type="ECO:0000256" key="5">
    <source>
        <dbReference type="ARBA" id="ARBA00022723"/>
    </source>
</evidence>
<evidence type="ECO:0000256" key="4">
    <source>
        <dbReference type="ARBA" id="ARBA00022691"/>
    </source>
</evidence>
<dbReference type="InterPro" id="IPR031691">
    <property type="entry name" value="LIAS_N"/>
</dbReference>
<dbReference type="SUPFAM" id="SSF102114">
    <property type="entry name" value="Radical SAM enzymes"/>
    <property type="match status" value="1"/>
</dbReference>
<dbReference type="AlphaFoldDB" id="A0A8J6TIN7"/>
<comment type="cofactor">
    <cofactor evidence="9">
        <name>[4Fe-4S] cluster</name>
        <dbReference type="ChEBI" id="CHEBI:49883"/>
    </cofactor>
    <text evidence="9">Binds 2 [4Fe-4S] clusters per subunit. One cluster is coordinated with 3 cysteines and an exchangeable S-adenosyl-L-methionine.</text>
</comment>
<evidence type="ECO:0000256" key="2">
    <source>
        <dbReference type="ARBA" id="ARBA00022490"/>
    </source>
</evidence>
<dbReference type="PANTHER" id="PTHR10949">
    <property type="entry name" value="LIPOYL SYNTHASE"/>
    <property type="match status" value="1"/>
</dbReference>
<gene>
    <name evidence="9 12" type="primary">lipA</name>
    <name evidence="12" type="ORF">H8E29_04245</name>
</gene>
<comment type="function">
    <text evidence="9">Catalyzes the radical-mediated insertion of two sulfur atoms into the C-6 and C-8 positions of the octanoyl moiety bound to the lipoyl domains of lipoate-dependent enzymes, thereby converting the octanoylated domains into lipoylated derivatives.</text>
</comment>
<comment type="subcellular location">
    <subcellularLocation>
        <location evidence="9">Cytoplasm</location>
    </subcellularLocation>
</comment>
<feature type="binding site" evidence="9">
    <location>
        <position position="57"/>
    </location>
    <ligand>
        <name>[4Fe-4S] cluster</name>
        <dbReference type="ChEBI" id="CHEBI:49883"/>
        <label>1</label>
    </ligand>
</feature>
<dbReference type="GO" id="GO:0016992">
    <property type="term" value="F:lipoate synthase activity"/>
    <property type="evidence" value="ECO:0007669"/>
    <property type="project" value="UniProtKB-UniRule"/>
</dbReference>
<dbReference type="InterPro" id="IPR006638">
    <property type="entry name" value="Elp3/MiaA/NifB-like_rSAM"/>
</dbReference>
<evidence type="ECO:0000256" key="1">
    <source>
        <dbReference type="ARBA" id="ARBA00022485"/>
    </source>
</evidence>